<dbReference type="EMBL" id="CP011111">
    <property type="protein sequence ID" value="AKA27550.1"/>
    <property type="molecule type" value="Genomic_DNA"/>
</dbReference>
<keyword evidence="1" id="KW-0614">Plasmid</keyword>
<reference evidence="1 2" key="1">
    <citation type="journal article" date="2015" name="Mol. Plant Microbe Interact.">
        <title>Comparative Genomic Analysis of Pseudomonas chlororaphis PCL1606 Reveals New Insight into Antifungal Compounds Involved in Biocontrol.</title>
        <authorList>
            <person name="Calderon C.E."/>
            <person name="Ramos C."/>
            <person name="de Vicente A."/>
            <person name="Cazorla F.M."/>
        </authorList>
    </citation>
    <scope>NUCLEOTIDE SEQUENCE [LARGE SCALE GENOMIC DNA]</scope>
    <source>
        <strain evidence="1 2">PCL1606</strain>
        <plasmid evidence="2">Plasmid</plasmid>
    </source>
</reference>
<evidence type="ECO:0000313" key="2">
    <source>
        <dbReference type="Proteomes" id="UP000032748"/>
    </source>
</evidence>
<evidence type="ECO:0000313" key="1">
    <source>
        <dbReference type="EMBL" id="AKA27550.1"/>
    </source>
</evidence>
<dbReference type="Proteomes" id="UP000032748">
    <property type="component" value="Plasmid unnamed"/>
</dbReference>
<accession>A0A0D5Y914</accession>
<gene>
    <name evidence="1" type="ORF">PCL1606_61070</name>
</gene>
<dbReference type="AlphaFoldDB" id="A0A0D5Y914"/>
<proteinExistence type="predicted"/>
<geneLocation type="plasmid" evidence="2"/>
<dbReference type="KEGG" id="pcz:PCL1606_61070"/>
<name>A0A0D5Y914_9PSED</name>
<protein>
    <submittedName>
        <fullName evidence="1">Uncharacterized protein</fullName>
    </submittedName>
</protein>
<sequence>MRNTSDNITDRDPRTVRNTDQGVGWQEVLSRYVGTRQQQVLAIITDHLHGRTDVLTGSWTILDIKDFNVGHTGQFVCLTLDRDAFFHAHVGHGTFHFGNDRVGVRVPLGHDGASVDLVTLFNRNHGTVRQLVALALTTEVVSDCQLTGTGHGNQVAVHSLNVLQVVQTDGTAILHLNAVGRGGPARRTTDVERTHRQLGTRLTDRLGSDNADSFTDVHQVTTSQVTAVALGADAVAGFAADWRTHDHFVDAVQLDEFDPLLVDQGASRNDDVLGTRLEYVTGDNTTQHALTQRLYNVTAFNVRSHHQTVLGATVDLGYNQILRHVYQTTSQVTGVRSFQRGIRQTFTSTVSRDEVLEYAQTFTEVRSNRRFDDGAVRLGHQTTHTGQLTNLCCGTPRTRVGHHVHRVEGFLLDFVAIAVDHFLFREVGHHRLGNFVVRFRPKVDHFVVLLALGYQAGGVLALDLFHFIGSSTDDAGFLVRDNEVVNTDGNAGNGRVGKTGVHQLVSEDHGLFQTHHAIALVDQLGDRLLLHRQVDDIEGQAFWHNLEQQRTTDGSVDDTGVGHAATITIVDGFGDPHLDLGVQCGFASTEHTVDFLQVREHTTFALGVDRFTSHVVQTQYNVLRRNDDRLTVGRRQDVVGRHHQRTRFQLGFQGQRYVHGHLVAVEVGVVRGTDQRVQLDSLAFDQYRFERLNAQTVKGRCTVEEHWVFADHFGENVPNLRQLALDHLLRGFDGGGQATHFQLAENERFEQLESHFLRQAALVQTQGRTYGNYRTTGVVNTLTEQVLTETTLLTLDHVGQGFQRTLVRTGDSATTTTVVEQCVDGFLQHTLFVAHDDVRSGQIQQALQAVVTVDHSTIQIVEVGSREATAIQRDQWTQVWRQNRQNGQHHPLWQVAGTLEGFHQLQTLGQLLDFGFRVGLRNLFTQTANLVFQVDSVQQLADSLGTHAGIEVVAELFQRFEVLLVVQQLTFLKGGHARIDNDIALEIENTLDITQGHVHQQADTGRQRLQEPDVGNRRSQFDVRHALTTNLGQRDFNAALLADHTAVLQALVLSAQALVILYRAKDLGAEQAVTLRLERTVVDGFRLFNFTERPRTDHLRRGQSDTDGVELFDLTLVFQQIQ</sequence>
<organism evidence="1 2">
    <name type="scientific">Pseudomonas chlororaphis</name>
    <dbReference type="NCBI Taxonomy" id="587753"/>
    <lineage>
        <taxon>Bacteria</taxon>
        <taxon>Pseudomonadati</taxon>
        <taxon>Pseudomonadota</taxon>
        <taxon>Gammaproteobacteria</taxon>
        <taxon>Pseudomonadales</taxon>
        <taxon>Pseudomonadaceae</taxon>
        <taxon>Pseudomonas</taxon>
    </lineage>
</organism>